<evidence type="ECO:0000256" key="1">
    <source>
        <dbReference type="ARBA" id="ARBA00008000"/>
    </source>
</evidence>
<dbReference type="SUPFAM" id="SSF55103">
    <property type="entry name" value="FAD-linked oxidases, C-terminal domain"/>
    <property type="match status" value="1"/>
</dbReference>
<dbReference type="InterPro" id="IPR016171">
    <property type="entry name" value="Vanillyl_alc_oxidase_C-sub2"/>
</dbReference>
<dbReference type="InterPro" id="IPR051264">
    <property type="entry name" value="FAD-oxidored/transferase_4"/>
</dbReference>
<keyword evidence="3" id="KW-0274">FAD</keyword>
<comment type="caution">
    <text evidence="5">The sequence shown here is derived from an EMBL/GenBank/DDBJ whole genome shotgun (WGS) entry which is preliminary data.</text>
</comment>
<dbReference type="RefSeq" id="WP_194212516.1">
    <property type="nucleotide sequence ID" value="NZ_CP061205.1"/>
</dbReference>
<dbReference type="Gene3D" id="3.30.70.2740">
    <property type="match status" value="1"/>
</dbReference>
<evidence type="ECO:0000259" key="4">
    <source>
        <dbReference type="PROSITE" id="PS51387"/>
    </source>
</evidence>
<dbReference type="InterPro" id="IPR016164">
    <property type="entry name" value="FAD-linked_Oxase-like_C"/>
</dbReference>
<protein>
    <submittedName>
        <fullName evidence="5">FAD-binding oxidoreductase</fullName>
    </submittedName>
</protein>
<evidence type="ECO:0000313" key="5">
    <source>
        <dbReference type="EMBL" id="MFC3050838.1"/>
    </source>
</evidence>
<evidence type="ECO:0000256" key="3">
    <source>
        <dbReference type="ARBA" id="ARBA00022827"/>
    </source>
</evidence>
<dbReference type="Gene3D" id="3.30.70.2190">
    <property type="match status" value="1"/>
</dbReference>
<dbReference type="Gene3D" id="1.10.45.10">
    <property type="entry name" value="Vanillyl-alcohol Oxidase, Chain A, domain 4"/>
    <property type="match status" value="1"/>
</dbReference>
<dbReference type="PANTHER" id="PTHR43716:SF2">
    <property type="entry name" value="BLL6224 PROTEIN"/>
    <property type="match status" value="1"/>
</dbReference>
<dbReference type="InterPro" id="IPR036318">
    <property type="entry name" value="FAD-bd_PCMH-like_sf"/>
</dbReference>
<accession>A0ABV7D102</accession>
<dbReference type="SUPFAM" id="SSF56176">
    <property type="entry name" value="FAD-binding/transporter-associated domain-like"/>
    <property type="match status" value="1"/>
</dbReference>
<keyword evidence="6" id="KW-1185">Reference proteome</keyword>
<dbReference type="PROSITE" id="PS51387">
    <property type="entry name" value="FAD_PCMH"/>
    <property type="match status" value="1"/>
</dbReference>
<dbReference type="InterPro" id="IPR006094">
    <property type="entry name" value="Oxid_FAD_bind_N"/>
</dbReference>
<dbReference type="Pfam" id="PF02913">
    <property type="entry name" value="FAD-oxidase_C"/>
    <property type="match status" value="1"/>
</dbReference>
<sequence>MPAQHHIEALITMLGPKGATTDPTDIAPHIKEWRGKYFGQTSLMVMPDSTVEAAQVVRYCNEHKIALVPQGGNTGVVGGSLPGLNGRDEVLISTKRMNSNIRVDAADYSVTVDAGCTVAAIQDAAKAANRLFPLSLASEGSCTAGGVVSTNAGGVHVVRYGTTRALTIGIEAILPDGEIYDSLSSLRKNNTGYALDQLFIGAEGTLGLVTKVAFRLFPPELERRTYWLAVDSPSDALELLASARTETADRVSVFEILPHAGLELVLTHIPGTINPLSKPYPWYILMEVATSSPDSGLRTKLEEWVASNMENHLIQDGAEAQSETQAKAFWKLRESMSEAQKHGGGSIKHDIAVPVSHVPAFITEATQTLEAAYPGCRVTPFGHLGDGNLHFNVLQPENANKEEFLAHWDSMNRLVHDIVTSHKGSISAEHGIGTMKKEELARLKNPAALTTMRCIKKALDPNNIMNPGVLFL</sequence>
<name>A0ABV7D102_9PROT</name>
<dbReference type="Gene3D" id="3.30.43.10">
    <property type="entry name" value="Uridine Diphospho-n-acetylenolpyruvylglucosamine Reductase, domain 2"/>
    <property type="match status" value="1"/>
</dbReference>
<dbReference type="Proteomes" id="UP001595444">
    <property type="component" value="Unassembled WGS sequence"/>
</dbReference>
<comment type="similarity">
    <text evidence="1">Belongs to the FAD-binding oxidoreductase/transferase type 4 family.</text>
</comment>
<dbReference type="InterPro" id="IPR016169">
    <property type="entry name" value="FAD-bd_PCMH_sub2"/>
</dbReference>
<dbReference type="PANTHER" id="PTHR43716">
    <property type="entry name" value="D-2-HYDROXYGLUTARATE DEHYDROGENASE, MITOCHONDRIAL"/>
    <property type="match status" value="1"/>
</dbReference>
<dbReference type="InterPro" id="IPR016166">
    <property type="entry name" value="FAD-bd_PCMH"/>
</dbReference>
<keyword evidence="2" id="KW-0285">Flavoprotein</keyword>
<organism evidence="5 6">
    <name type="scientific">Kordiimonas pumila</name>
    <dbReference type="NCBI Taxonomy" id="2161677"/>
    <lineage>
        <taxon>Bacteria</taxon>
        <taxon>Pseudomonadati</taxon>
        <taxon>Pseudomonadota</taxon>
        <taxon>Alphaproteobacteria</taxon>
        <taxon>Kordiimonadales</taxon>
        <taxon>Kordiimonadaceae</taxon>
        <taxon>Kordiimonas</taxon>
    </lineage>
</organism>
<evidence type="ECO:0000256" key="2">
    <source>
        <dbReference type="ARBA" id="ARBA00022630"/>
    </source>
</evidence>
<dbReference type="Pfam" id="PF01565">
    <property type="entry name" value="FAD_binding_4"/>
    <property type="match status" value="1"/>
</dbReference>
<reference evidence="6" key="1">
    <citation type="journal article" date="2019" name="Int. J. Syst. Evol. Microbiol.">
        <title>The Global Catalogue of Microorganisms (GCM) 10K type strain sequencing project: providing services to taxonomists for standard genome sequencing and annotation.</title>
        <authorList>
            <consortium name="The Broad Institute Genomics Platform"/>
            <consortium name="The Broad Institute Genome Sequencing Center for Infectious Disease"/>
            <person name="Wu L."/>
            <person name="Ma J."/>
        </authorList>
    </citation>
    <scope>NUCLEOTIDE SEQUENCE [LARGE SCALE GENOMIC DNA]</scope>
    <source>
        <strain evidence="6">KCTC 62164</strain>
    </source>
</reference>
<dbReference type="InterPro" id="IPR016167">
    <property type="entry name" value="FAD-bd_PCMH_sub1"/>
</dbReference>
<gene>
    <name evidence="5" type="ORF">ACFOKA_02855</name>
</gene>
<dbReference type="EMBL" id="JBHRSL010000002">
    <property type="protein sequence ID" value="MFC3050838.1"/>
    <property type="molecule type" value="Genomic_DNA"/>
</dbReference>
<dbReference type="Gene3D" id="3.30.465.10">
    <property type="match status" value="1"/>
</dbReference>
<proteinExistence type="inferred from homology"/>
<evidence type="ECO:0000313" key="6">
    <source>
        <dbReference type="Proteomes" id="UP001595444"/>
    </source>
</evidence>
<feature type="domain" description="FAD-binding PCMH-type" evidence="4">
    <location>
        <begin position="37"/>
        <end position="219"/>
    </location>
</feature>
<dbReference type="InterPro" id="IPR004113">
    <property type="entry name" value="FAD-bd_oxidored_4_C"/>
</dbReference>